<sequence length="99" mass="11032">MGWPRSISEALSLSLEELAPCGDFGGVMMSMMTDGHPSSEIDNLLATQLTDNPRTYKAFNVSSLGNIARIIVSGKNSRLVSRAQVIYDNYKRWYKESNE</sequence>
<protein>
    <submittedName>
        <fullName evidence="1">Uncharacterized protein</fullName>
    </submittedName>
</protein>
<proteinExistence type="predicted"/>
<evidence type="ECO:0000313" key="1">
    <source>
        <dbReference type="EMBL" id="QBK85420.1"/>
    </source>
</evidence>
<reference evidence="1" key="1">
    <citation type="journal article" date="2019" name="MBio">
        <title>Virus Genomes from Deep Sea Sediments Expand the Ocean Megavirome and Support Independent Origins of Viral Gigantism.</title>
        <authorList>
            <person name="Backstrom D."/>
            <person name="Yutin N."/>
            <person name="Jorgensen S.L."/>
            <person name="Dharamshi J."/>
            <person name="Homa F."/>
            <person name="Zaremba-Niedwiedzka K."/>
            <person name="Spang A."/>
            <person name="Wolf Y.I."/>
            <person name="Koonin E.V."/>
            <person name="Ettema T.J."/>
        </authorList>
    </citation>
    <scope>NUCLEOTIDE SEQUENCE</scope>
</reference>
<dbReference type="EMBL" id="MK500327">
    <property type="protein sequence ID" value="QBK85420.1"/>
    <property type="molecule type" value="Genomic_DNA"/>
</dbReference>
<accession>A0A481YR10</accession>
<gene>
    <name evidence="1" type="ORF">LCMAC101_00070</name>
</gene>
<name>A0A481YR10_9VIRU</name>
<organism evidence="1">
    <name type="scientific">Marseillevirus LCMAC101</name>
    <dbReference type="NCBI Taxonomy" id="2506602"/>
    <lineage>
        <taxon>Viruses</taxon>
        <taxon>Varidnaviria</taxon>
        <taxon>Bamfordvirae</taxon>
        <taxon>Nucleocytoviricota</taxon>
        <taxon>Megaviricetes</taxon>
        <taxon>Pimascovirales</taxon>
        <taxon>Pimascovirales incertae sedis</taxon>
        <taxon>Marseilleviridae</taxon>
    </lineage>
</organism>